<feature type="compositionally biased region" description="Pro residues" evidence="1">
    <location>
        <begin position="53"/>
        <end position="66"/>
    </location>
</feature>
<dbReference type="EMBL" id="JAWZYT010000981">
    <property type="protein sequence ID" value="KAK4316857.1"/>
    <property type="molecule type" value="Genomic_DNA"/>
</dbReference>
<accession>A0AAE1Q1P6</accession>
<feature type="region of interest" description="Disordered" evidence="1">
    <location>
        <begin position="1"/>
        <end position="82"/>
    </location>
</feature>
<reference evidence="2" key="1">
    <citation type="submission" date="2023-11" db="EMBL/GenBank/DDBJ databases">
        <title>Genome assemblies of two species of porcelain crab, Petrolisthes cinctipes and Petrolisthes manimaculis (Anomura: Porcellanidae).</title>
        <authorList>
            <person name="Angst P."/>
        </authorList>
    </citation>
    <scope>NUCLEOTIDE SEQUENCE</scope>
    <source>
        <strain evidence="2">PB745_02</strain>
        <tissue evidence="2">Gill</tissue>
    </source>
</reference>
<dbReference type="Proteomes" id="UP001292094">
    <property type="component" value="Unassembled WGS sequence"/>
</dbReference>
<comment type="caution">
    <text evidence="2">The sequence shown here is derived from an EMBL/GenBank/DDBJ whole genome shotgun (WGS) entry which is preliminary data.</text>
</comment>
<sequence length="215" mass="23471">MGAALGGSSLPSLVHNTVATPPQAASGLGMGTDAHQAIRRQSRSTHQHQPSPTHTPPPTRPSPHIPAPLVAATKNPVGNSPVPHDVPETFTPLGPSDSEIAKTIILPNTWYRRLVYRNPISWIPSRKAQFFRERRERQRKSDPGTSYWLKLNFGSSVKRVLGADAEAGEWLVTPGSKDVNCPARKESIGEEKVSTVELSCHLHNSVLNTRSQYLS</sequence>
<proteinExistence type="predicted"/>
<feature type="compositionally biased region" description="Polar residues" evidence="1">
    <location>
        <begin position="9"/>
        <end position="20"/>
    </location>
</feature>
<feature type="compositionally biased region" description="Basic residues" evidence="1">
    <location>
        <begin position="37"/>
        <end position="46"/>
    </location>
</feature>
<evidence type="ECO:0000313" key="3">
    <source>
        <dbReference type="Proteomes" id="UP001292094"/>
    </source>
</evidence>
<gene>
    <name evidence="2" type="ORF">Pmani_012033</name>
</gene>
<organism evidence="2 3">
    <name type="scientific">Petrolisthes manimaculis</name>
    <dbReference type="NCBI Taxonomy" id="1843537"/>
    <lineage>
        <taxon>Eukaryota</taxon>
        <taxon>Metazoa</taxon>
        <taxon>Ecdysozoa</taxon>
        <taxon>Arthropoda</taxon>
        <taxon>Crustacea</taxon>
        <taxon>Multicrustacea</taxon>
        <taxon>Malacostraca</taxon>
        <taxon>Eumalacostraca</taxon>
        <taxon>Eucarida</taxon>
        <taxon>Decapoda</taxon>
        <taxon>Pleocyemata</taxon>
        <taxon>Anomura</taxon>
        <taxon>Galatheoidea</taxon>
        <taxon>Porcellanidae</taxon>
        <taxon>Petrolisthes</taxon>
    </lineage>
</organism>
<evidence type="ECO:0000313" key="2">
    <source>
        <dbReference type="EMBL" id="KAK4316857.1"/>
    </source>
</evidence>
<evidence type="ECO:0000256" key="1">
    <source>
        <dbReference type="SAM" id="MobiDB-lite"/>
    </source>
</evidence>
<dbReference type="AlphaFoldDB" id="A0AAE1Q1P6"/>
<keyword evidence="3" id="KW-1185">Reference proteome</keyword>
<name>A0AAE1Q1P6_9EUCA</name>
<protein>
    <submittedName>
        <fullName evidence="2">Uncharacterized protein</fullName>
    </submittedName>
</protein>